<dbReference type="EMBL" id="JBHRTA010000038">
    <property type="protein sequence ID" value="MFC3198720.1"/>
    <property type="molecule type" value="Genomic_DNA"/>
</dbReference>
<evidence type="ECO:0000313" key="2">
    <source>
        <dbReference type="EMBL" id="MFC3198720.1"/>
    </source>
</evidence>
<dbReference type="RefSeq" id="WP_379023646.1">
    <property type="nucleotide sequence ID" value="NZ_JBHRTA010000038.1"/>
</dbReference>
<name>A0ABV7JKV0_9SPHI</name>
<accession>A0ABV7JKV0</accession>
<keyword evidence="1" id="KW-0472">Membrane</keyword>
<proteinExistence type="predicted"/>
<evidence type="ECO:0000256" key="1">
    <source>
        <dbReference type="SAM" id="Phobius"/>
    </source>
</evidence>
<keyword evidence="3" id="KW-1185">Reference proteome</keyword>
<protein>
    <recommendedName>
        <fullName evidence="4">DUF1700 domain-containing protein</fullName>
    </recommendedName>
</protein>
<comment type="caution">
    <text evidence="2">The sequence shown here is derived from an EMBL/GenBank/DDBJ whole genome shotgun (WGS) entry which is preliminary data.</text>
</comment>
<feature type="transmembrane region" description="Helical" evidence="1">
    <location>
        <begin position="149"/>
        <end position="169"/>
    </location>
</feature>
<feature type="transmembrane region" description="Helical" evidence="1">
    <location>
        <begin position="91"/>
        <end position="112"/>
    </location>
</feature>
<evidence type="ECO:0000313" key="3">
    <source>
        <dbReference type="Proteomes" id="UP001595526"/>
    </source>
</evidence>
<gene>
    <name evidence="2" type="ORF">ACFOET_13950</name>
</gene>
<feature type="transmembrane region" description="Helical" evidence="1">
    <location>
        <begin position="118"/>
        <end position="137"/>
    </location>
</feature>
<sequence>MTLTPAHLDQIKTFISKRGFTAMDLQMEIIDHVACRIEDKLTENPSLTFEQALKQTHAEFGIFGFSTLEEAMAKSLNRKYRGVIIQEFRRWISFPSVILPIGFGILLFYLFLMAPSTPLLTACALLNIMGSIVVCTNHLRMKKRYRKMMVMRGVSAYAFVPTIAFQYWLQLGHHTSQTWEWAVMFSILCLGLCFLFVAVFRLQTFALSKCQELEAQYGVLADNQIS</sequence>
<evidence type="ECO:0008006" key="4">
    <source>
        <dbReference type="Google" id="ProtNLM"/>
    </source>
</evidence>
<feature type="transmembrane region" description="Helical" evidence="1">
    <location>
        <begin position="181"/>
        <end position="200"/>
    </location>
</feature>
<reference evidence="3" key="1">
    <citation type="journal article" date="2019" name="Int. J. Syst. Evol. Microbiol.">
        <title>The Global Catalogue of Microorganisms (GCM) 10K type strain sequencing project: providing services to taxonomists for standard genome sequencing and annotation.</title>
        <authorList>
            <consortium name="The Broad Institute Genomics Platform"/>
            <consortium name="The Broad Institute Genome Sequencing Center for Infectious Disease"/>
            <person name="Wu L."/>
            <person name="Ma J."/>
        </authorList>
    </citation>
    <scope>NUCLEOTIDE SEQUENCE [LARGE SCALE GENOMIC DNA]</scope>
    <source>
        <strain evidence="3">KCTC 52416</strain>
    </source>
</reference>
<organism evidence="2 3">
    <name type="scientific">Parapedobacter deserti</name>
    <dbReference type="NCBI Taxonomy" id="1912957"/>
    <lineage>
        <taxon>Bacteria</taxon>
        <taxon>Pseudomonadati</taxon>
        <taxon>Bacteroidota</taxon>
        <taxon>Sphingobacteriia</taxon>
        <taxon>Sphingobacteriales</taxon>
        <taxon>Sphingobacteriaceae</taxon>
        <taxon>Parapedobacter</taxon>
    </lineage>
</organism>
<keyword evidence="1" id="KW-1133">Transmembrane helix</keyword>
<keyword evidence="1" id="KW-0812">Transmembrane</keyword>
<dbReference type="Proteomes" id="UP001595526">
    <property type="component" value="Unassembled WGS sequence"/>
</dbReference>